<evidence type="ECO:0000256" key="1">
    <source>
        <dbReference type="SAM" id="MobiDB-lite"/>
    </source>
</evidence>
<evidence type="ECO:0000313" key="3">
    <source>
        <dbReference type="Proteomes" id="UP000218231"/>
    </source>
</evidence>
<dbReference type="AlphaFoldDB" id="A0A2A2K567"/>
<feature type="region of interest" description="Disordered" evidence="1">
    <location>
        <begin position="1"/>
        <end position="128"/>
    </location>
</feature>
<reference evidence="2 3" key="1">
    <citation type="journal article" date="2017" name="Curr. Biol.">
        <title>Genome architecture and evolution of a unichromosomal asexual nematode.</title>
        <authorList>
            <person name="Fradin H."/>
            <person name="Zegar C."/>
            <person name="Gutwein M."/>
            <person name="Lucas J."/>
            <person name="Kovtun M."/>
            <person name="Corcoran D."/>
            <person name="Baugh L.R."/>
            <person name="Kiontke K."/>
            <person name="Gunsalus K."/>
            <person name="Fitch D.H."/>
            <person name="Piano F."/>
        </authorList>
    </citation>
    <scope>NUCLEOTIDE SEQUENCE [LARGE SCALE GENOMIC DNA]</scope>
    <source>
        <strain evidence="2">PF1309</strain>
    </source>
</reference>
<feature type="compositionally biased region" description="Low complexity" evidence="1">
    <location>
        <begin position="71"/>
        <end position="95"/>
    </location>
</feature>
<dbReference type="Proteomes" id="UP000218231">
    <property type="component" value="Unassembled WGS sequence"/>
</dbReference>
<proteinExistence type="predicted"/>
<accession>A0A2A2K567</accession>
<organism evidence="2 3">
    <name type="scientific">Diploscapter pachys</name>
    <dbReference type="NCBI Taxonomy" id="2018661"/>
    <lineage>
        <taxon>Eukaryota</taxon>
        <taxon>Metazoa</taxon>
        <taxon>Ecdysozoa</taxon>
        <taxon>Nematoda</taxon>
        <taxon>Chromadorea</taxon>
        <taxon>Rhabditida</taxon>
        <taxon>Rhabditina</taxon>
        <taxon>Rhabditomorpha</taxon>
        <taxon>Rhabditoidea</taxon>
        <taxon>Rhabditidae</taxon>
        <taxon>Diploscapter</taxon>
    </lineage>
</organism>
<sequence>MGKRLRNELSEDNQTNSKKHILQRMRNRFSRESDDVPISYTDETARRPSLRTDLLMNRAKTSVVHQHLTQSLSNGTTPNNSNNNNNNNSEKSNANGRASLVTQNSLGAAEQSPIAPDNSPKPSRCHIM</sequence>
<gene>
    <name evidence="2" type="ORF">WR25_20580</name>
</gene>
<comment type="caution">
    <text evidence="2">The sequence shown here is derived from an EMBL/GenBank/DDBJ whole genome shotgun (WGS) entry which is preliminary data.</text>
</comment>
<feature type="compositionally biased region" description="Polar residues" evidence="1">
    <location>
        <begin position="59"/>
        <end position="70"/>
    </location>
</feature>
<name>A0A2A2K567_9BILA</name>
<keyword evidence="3" id="KW-1185">Reference proteome</keyword>
<protein>
    <submittedName>
        <fullName evidence="2">Uncharacterized protein</fullName>
    </submittedName>
</protein>
<dbReference type="EMBL" id="LIAE01009584">
    <property type="protein sequence ID" value="PAV69146.1"/>
    <property type="molecule type" value="Genomic_DNA"/>
</dbReference>
<dbReference type="OrthoDB" id="5871467at2759"/>
<feature type="compositionally biased region" description="Basic residues" evidence="1">
    <location>
        <begin position="17"/>
        <end position="28"/>
    </location>
</feature>
<evidence type="ECO:0000313" key="2">
    <source>
        <dbReference type="EMBL" id="PAV69146.1"/>
    </source>
</evidence>